<dbReference type="Proteomes" id="UP000273158">
    <property type="component" value="Unassembled WGS sequence"/>
</dbReference>
<gene>
    <name evidence="1" type="ORF">C7474_0690</name>
</gene>
<comment type="caution">
    <text evidence="1">The sequence shown here is derived from an EMBL/GenBank/DDBJ whole genome shotgun (WGS) entry which is preliminary data.</text>
</comment>
<dbReference type="EMBL" id="RCDB01000001">
    <property type="protein sequence ID" value="RLK52733.1"/>
    <property type="molecule type" value="Genomic_DNA"/>
</dbReference>
<evidence type="ECO:0000313" key="1">
    <source>
        <dbReference type="EMBL" id="RLK52733.1"/>
    </source>
</evidence>
<dbReference type="AlphaFoldDB" id="A0A498CB77"/>
<sequence>MGRDVVDGSARYRHLEPPIPFDQMVESVDVSERFAGPDDGYREQEWLIRHVIG</sequence>
<accession>A0A498CB77</accession>
<dbReference type="RefSeq" id="WP_158597297.1">
    <property type="nucleotide sequence ID" value="NZ_RCDB01000001.1"/>
</dbReference>
<organism evidence="1 2">
    <name type="scientific">Microbacterium telephonicum</name>
    <dbReference type="NCBI Taxonomy" id="1714841"/>
    <lineage>
        <taxon>Bacteria</taxon>
        <taxon>Bacillati</taxon>
        <taxon>Actinomycetota</taxon>
        <taxon>Actinomycetes</taxon>
        <taxon>Micrococcales</taxon>
        <taxon>Microbacteriaceae</taxon>
        <taxon>Microbacterium</taxon>
    </lineage>
</organism>
<evidence type="ECO:0000313" key="2">
    <source>
        <dbReference type="Proteomes" id="UP000273158"/>
    </source>
</evidence>
<name>A0A498CB77_9MICO</name>
<proteinExistence type="predicted"/>
<protein>
    <submittedName>
        <fullName evidence="1">Uncharacterized protein</fullName>
    </submittedName>
</protein>
<keyword evidence="2" id="KW-1185">Reference proteome</keyword>
<reference evidence="1 2" key="1">
    <citation type="journal article" date="2015" name="Stand. Genomic Sci.">
        <title>Genomic Encyclopedia of Bacterial and Archaeal Type Strains, Phase III: the genomes of soil and plant-associated and newly described type strains.</title>
        <authorList>
            <person name="Whitman W.B."/>
            <person name="Woyke T."/>
            <person name="Klenk H.P."/>
            <person name="Zhou Y."/>
            <person name="Lilburn T.G."/>
            <person name="Beck B.J."/>
            <person name="De Vos P."/>
            <person name="Vandamme P."/>
            <person name="Eisen J.A."/>
            <person name="Garrity G."/>
            <person name="Hugenholtz P."/>
            <person name="Kyrpides N.C."/>
        </authorList>
    </citation>
    <scope>NUCLEOTIDE SEQUENCE [LARGE SCALE GENOMIC DNA]</scope>
    <source>
        <strain evidence="1 2">S2T63</strain>
    </source>
</reference>